<evidence type="ECO:0000313" key="1">
    <source>
        <dbReference type="EMBL" id="CAG35153.1"/>
    </source>
</evidence>
<protein>
    <submittedName>
        <fullName evidence="1">Uncharacterized protein</fullName>
    </submittedName>
</protein>
<keyword evidence="2" id="KW-1185">Reference proteome</keyword>
<dbReference type="AlphaFoldDB" id="Q6AR71"/>
<organism evidence="1 2">
    <name type="scientific">Desulfotalea psychrophila (strain LSv54 / DSM 12343)</name>
    <dbReference type="NCBI Taxonomy" id="177439"/>
    <lineage>
        <taxon>Bacteria</taxon>
        <taxon>Pseudomonadati</taxon>
        <taxon>Thermodesulfobacteriota</taxon>
        <taxon>Desulfobulbia</taxon>
        <taxon>Desulfobulbales</taxon>
        <taxon>Desulfocapsaceae</taxon>
        <taxon>Desulfotalea</taxon>
    </lineage>
</organism>
<dbReference type="HOGENOM" id="CLU_841269_0_0_7"/>
<dbReference type="STRING" id="177439.DP0424"/>
<gene>
    <name evidence="1" type="ordered locus">DP0424</name>
</gene>
<proteinExistence type="predicted"/>
<accession>Q6AR71</accession>
<dbReference type="Proteomes" id="UP000000602">
    <property type="component" value="Chromosome"/>
</dbReference>
<name>Q6AR71_DESPS</name>
<dbReference type="KEGG" id="dps:DP0424"/>
<reference evidence="2" key="1">
    <citation type="journal article" date="2004" name="Environ. Microbiol.">
        <title>The genome of Desulfotalea psychrophila, a sulfate-reducing bacterium from permanently cold Arctic sediments.</title>
        <authorList>
            <person name="Rabus R."/>
            <person name="Ruepp A."/>
            <person name="Frickey T."/>
            <person name="Rattei T."/>
            <person name="Fartmann B."/>
            <person name="Stark M."/>
            <person name="Bauer M."/>
            <person name="Zibat A."/>
            <person name="Lombardot T."/>
            <person name="Becker I."/>
            <person name="Amann J."/>
            <person name="Gellner K."/>
            <person name="Teeling H."/>
            <person name="Leuschner W.D."/>
            <person name="Gloeckner F.-O."/>
            <person name="Lupas A.N."/>
            <person name="Amann R."/>
            <person name="Klenk H.-P."/>
        </authorList>
    </citation>
    <scope>NUCLEOTIDE SEQUENCE [LARGE SCALE GENOMIC DNA]</scope>
    <source>
        <strain evidence="2">DSM 12343 / LSv54</strain>
    </source>
</reference>
<sequence length="330" mass="37689">MVGGETPSARKPITEARQGMKYNQEDVITLFSESVNCNKNKNNKSLWVGFDSHCFQTIKETLLDNIDFKCNTLLSNNGRLALSGHCSDVEINSIATFHKIWGSLEKEEEKLNELDIMAMASLAKIIPEENFDSSQDSIVHPHILVSILRHVISGRINFEKNTVELFVPLGVVLLAWFQLRTTRAQETNGSELLLHQKMLCLLQIFSVHTHKNVDLFSARIESAAEKIRKEASIRKATEARKENTKKDHMPTLELIDRHNKKKDFVGYEGKYPGELATEIVRLVTDYNTENKGNKKVEKIHPYSSDIIIKMLICNYNIEKKGRVPKDLKRK</sequence>
<dbReference type="EMBL" id="CR522870">
    <property type="protein sequence ID" value="CAG35153.1"/>
    <property type="molecule type" value="Genomic_DNA"/>
</dbReference>
<evidence type="ECO:0000313" key="2">
    <source>
        <dbReference type="Proteomes" id="UP000000602"/>
    </source>
</evidence>